<dbReference type="GO" id="GO:0008270">
    <property type="term" value="F:zinc ion binding"/>
    <property type="evidence" value="ECO:0007669"/>
    <property type="project" value="UniProtKB-KW"/>
</dbReference>
<evidence type="ECO:0000256" key="11">
    <source>
        <dbReference type="PROSITE-ProRule" id="PRU00042"/>
    </source>
</evidence>
<accession>A0AA88LAY0</accession>
<feature type="domain" description="C2H2-type" evidence="14">
    <location>
        <begin position="844"/>
        <end position="871"/>
    </location>
</feature>
<dbReference type="InterPro" id="IPR000210">
    <property type="entry name" value="BTB/POZ_dom"/>
</dbReference>
<feature type="domain" description="C2H2-type" evidence="14">
    <location>
        <begin position="648"/>
        <end position="675"/>
    </location>
</feature>
<feature type="domain" description="C2H2-type" evidence="14">
    <location>
        <begin position="592"/>
        <end position="619"/>
    </location>
</feature>
<evidence type="ECO:0000256" key="1">
    <source>
        <dbReference type="ARBA" id="ARBA00004123"/>
    </source>
</evidence>
<dbReference type="PROSITE" id="PS50097">
    <property type="entry name" value="BTB"/>
    <property type="match status" value="1"/>
</dbReference>
<dbReference type="Gene3D" id="3.30.710.10">
    <property type="entry name" value="Potassium Channel Kv1.1, Chain A"/>
    <property type="match status" value="1"/>
</dbReference>
<dbReference type="FunFam" id="3.30.160.60:FF:000624">
    <property type="entry name" value="zinc finger protein 697"/>
    <property type="match status" value="1"/>
</dbReference>
<keyword evidence="7" id="KW-0805">Transcription regulation</keyword>
<dbReference type="InterPro" id="IPR011333">
    <property type="entry name" value="SKP1/BTB/POZ_sf"/>
</dbReference>
<keyword evidence="4" id="KW-0677">Repeat</keyword>
<name>A0AA88LAY0_ARTSF</name>
<feature type="domain" description="C2H2-type" evidence="14">
    <location>
        <begin position="900"/>
        <end position="927"/>
    </location>
</feature>
<dbReference type="PANTHER" id="PTHR24404:SF114">
    <property type="entry name" value="KLUMPFUSS, ISOFORM B-RELATED"/>
    <property type="match status" value="1"/>
</dbReference>
<dbReference type="SMART" id="SM00225">
    <property type="entry name" value="BTB"/>
    <property type="match status" value="1"/>
</dbReference>
<evidence type="ECO:0000259" key="14">
    <source>
        <dbReference type="PROSITE" id="PS50157"/>
    </source>
</evidence>
<feature type="domain" description="C2H2-type" evidence="14">
    <location>
        <begin position="620"/>
        <end position="647"/>
    </location>
</feature>
<keyword evidence="8" id="KW-0238">DNA-binding</keyword>
<proteinExistence type="inferred from homology"/>
<feature type="domain" description="C2H2-type" evidence="14">
    <location>
        <begin position="704"/>
        <end position="731"/>
    </location>
</feature>
<evidence type="ECO:0000256" key="3">
    <source>
        <dbReference type="ARBA" id="ARBA00022723"/>
    </source>
</evidence>
<comment type="subcellular location">
    <subcellularLocation>
        <location evidence="1">Nucleus</location>
    </subcellularLocation>
</comment>
<comment type="caution">
    <text evidence="15">The sequence shown here is derived from an EMBL/GenBank/DDBJ whole genome shotgun (WGS) entry which is preliminary data.</text>
</comment>
<dbReference type="FunFam" id="3.30.160.60:FF:000870">
    <property type="entry name" value="zinc finger protein 197 isoform X1"/>
    <property type="match status" value="1"/>
</dbReference>
<feature type="domain" description="C2H2-type" evidence="14">
    <location>
        <begin position="928"/>
        <end position="955"/>
    </location>
</feature>
<evidence type="ECO:0000256" key="2">
    <source>
        <dbReference type="ARBA" id="ARBA00006991"/>
    </source>
</evidence>
<gene>
    <name evidence="15" type="ORF">QYM36_005174</name>
</gene>
<dbReference type="Pfam" id="PF00651">
    <property type="entry name" value="BTB"/>
    <property type="match status" value="1"/>
</dbReference>
<dbReference type="AlphaFoldDB" id="A0AA88LAY0"/>
<feature type="domain" description="C2H2-type" evidence="14">
    <location>
        <begin position="788"/>
        <end position="815"/>
    </location>
</feature>
<dbReference type="CDD" id="cd18315">
    <property type="entry name" value="BTB_POZ_BAB-like"/>
    <property type="match status" value="1"/>
</dbReference>
<dbReference type="FunFam" id="3.30.160.60:FF:002343">
    <property type="entry name" value="Zinc finger protein 33A"/>
    <property type="match status" value="4"/>
</dbReference>
<organism evidence="15 16">
    <name type="scientific">Artemia franciscana</name>
    <name type="common">Brine shrimp</name>
    <name type="synonym">Artemia sanfranciscana</name>
    <dbReference type="NCBI Taxonomy" id="6661"/>
    <lineage>
        <taxon>Eukaryota</taxon>
        <taxon>Metazoa</taxon>
        <taxon>Ecdysozoa</taxon>
        <taxon>Arthropoda</taxon>
        <taxon>Crustacea</taxon>
        <taxon>Branchiopoda</taxon>
        <taxon>Anostraca</taxon>
        <taxon>Artemiidae</taxon>
        <taxon>Artemia</taxon>
    </lineage>
</organism>
<protein>
    <submittedName>
        <fullName evidence="15">Uncharacterized protein</fullName>
    </submittedName>
</protein>
<comment type="similarity">
    <text evidence="2">Belongs to the krueppel C2H2-type zinc-finger protein family.</text>
</comment>
<keyword evidence="6" id="KW-0862">Zinc</keyword>
<dbReference type="SUPFAM" id="SSF57667">
    <property type="entry name" value="beta-beta-alpha zinc fingers"/>
    <property type="match status" value="7"/>
</dbReference>
<dbReference type="GO" id="GO:0006357">
    <property type="term" value="P:regulation of transcription by RNA polymerase II"/>
    <property type="evidence" value="ECO:0007669"/>
    <property type="project" value="TreeGrafter"/>
</dbReference>
<evidence type="ECO:0000256" key="5">
    <source>
        <dbReference type="ARBA" id="ARBA00022771"/>
    </source>
</evidence>
<dbReference type="GO" id="GO:0005634">
    <property type="term" value="C:nucleus"/>
    <property type="evidence" value="ECO:0007669"/>
    <property type="project" value="UniProtKB-SubCell"/>
</dbReference>
<dbReference type="PROSITE" id="PS00028">
    <property type="entry name" value="ZINC_FINGER_C2H2_1"/>
    <property type="match status" value="11"/>
</dbReference>
<keyword evidence="5 11" id="KW-0863">Zinc-finger</keyword>
<evidence type="ECO:0000256" key="8">
    <source>
        <dbReference type="ARBA" id="ARBA00023125"/>
    </source>
</evidence>
<feature type="region of interest" description="Disordered" evidence="12">
    <location>
        <begin position="208"/>
        <end position="227"/>
    </location>
</feature>
<dbReference type="PROSITE" id="PS50157">
    <property type="entry name" value="ZINC_FINGER_C2H2_2"/>
    <property type="match status" value="13"/>
</dbReference>
<dbReference type="GO" id="GO:0000978">
    <property type="term" value="F:RNA polymerase II cis-regulatory region sequence-specific DNA binding"/>
    <property type="evidence" value="ECO:0007669"/>
    <property type="project" value="TreeGrafter"/>
</dbReference>
<dbReference type="FunFam" id="3.30.160.60:FF:000643">
    <property type="entry name" value="Zinc finger protein 668"/>
    <property type="match status" value="1"/>
</dbReference>
<reference evidence="15" key="1">
    <citation type="submission" date="2023-07" db="EMBL/GenBank/DDBJ databases">
        <title>Chromosome-level genome assembly of Artemia franciscana.</title>
        <authorList>
            <person name="Jo E."/>
        </authorList>
    </citation>
    <scope>NUCLEOTIDE SEQUENCE</scope>
    <source>
        <tissue evidence="15">Whole body</tissue>
    </source>
</reference>
<evidence type="ECO:0000256" key="9">
    <source>
        <dbReference type="ARBA" id="ARBA00023163"/>
    </source>
</evidence>
<dbReference type="Gene3D" id="3.30.160.60">
    <property type="entry name" value="Classic Zinc Finger"/>
    <property type="match status" value="14"/>
</dbReference>
<dbReference type="Pfam" id="PF00096">
    <property type="entry name" value="zf-C2H2"/>
    <property type="match status" value="8"/>
</dbReference>
<evidence type="ECO:0000256" key="10">
    <source>
        <dbReference type="ARBA" id="ARBA00023242"/>
    </source>
</evidence>
<feature type="domain" description="C2H2-type" evidence="14">
    <location>
        <begin position="676"/>
        <end position="703"/>
    </location>
</feature>
<dbReference type="GO" id="GO:0003700">
    <property type="term" value="F:DNA-binding transcription factor activity"/>
    <property type="evidence" value="ECO:0007669"/>
    <property type="project" value="TreeGrafter"/>
</dbReference>
<dbReference type="SMART" id="SM00355">
    <property type="entry name" value="ZnF_C2H2"/>
    <property type="match status" value="13"/>
</dbReference>
<evidence type="ECO:0000256" key="7">
    <source>
        <dbReference type="ARBA" id="ARBA00023015"/>
    </source>
</evidence>
<dbReference type="SUPFAM" id="SSF54695">
    <property type="entry name" value="POZ domain"/>
    <property type="match status" value="1"/>
</dbReference>
<evidence type="ECO:0000256" key="12">
    <source>
        <dbReference type="SAM" id="MobiDB-lite"/>
    </source>
</evidence>
<feature type="domain" description="C2H2-type" evidence="14">
    <location>
        <begin position="562"/>
        <end position="591"/>
    </location>
</feature>
<dbReference type="InterPro" id="IPR036236">
    <property type="entry name" value="Znf_C2H2_sf"/>
</dbReference>
<evidence type="ECO:0000256" key="4">
    <source>
        <dbReference type="ARBA" id="ARBA00022737"/>
    </source>
</evidence>
<dbReference type="EMBL" id="JAVRJZ010000008">
    <property type="protein sequence ID" value="KAK2719609.1"/>
    <property type="molecule type" value="Genomic_DNA"/>
</dbReference>
<keyword evidence="16" id="KW-1185">Reference proteome</keyword>
<keyword evidence="10" id="KW-0539">Nucleus</keyword>
<evidence type="ECO:0000313" key="16">
    <source>
        <dbReference type="Proteomes" id="UP001187531"/>
    </source>
</evidence>
<keyword evidence="9" id="KW-0804">Transcription</keyword>
<dbReference type="FunFam" id="3.30.160.60:FF:000965">
    <property type="entry name" value="Neurotrophin receptor-interacting factor homolog"/>
    <property type="match status" value="1"/>
</dbReference>
<evidence type="ECO:0000256" key="6">
    <source>
        <dbReference type="ARBA" id="ARBA00022833"/>
    </source>
</evidence>
<dbReference type="InterPro" id="IPR050589">
    <property type="entry name" value="Ikaros_C2H2-ZF"/>
</dbReference>
<evidence type="ECO:0000259" key="13">
    <source>
        <dbReference type="PROSITE" id="PS50097"/>
    </source>
</evidence>
<feature type="domain" description="BTB" evidence="13">
    <location>
        <begin position="31"/>
        <end position="96"/>
    </location>
</feature>
<feature type="domain" description="C2H2-type" evidence="14">
    <location>
        <begin position="816"/>
        <end position="843"/>
    </location>
</feature>
<sequence length="955" mass="108616">MEQKELCLKWNNYLDVFHGAFLSLLNSEHFTDVTLACDSQSIKCHRLVLSSFSSYFETLLLGMSHPHPIIILKDVKFDDLLSLVKFMYTGEVTVPQAQTSSLVKVAEMLKVKGLGYPDETVNQTQKPIYLSQNTQMAQPAKKRNRIDTASENSFLAEDSSSNLEPPVADTSNDKLVHYPAESISSVYKTGIAACNSLKVKDEFAVGIDKGRNDSSSEFEDDGEHSGYSSEKLIENRILVRSQRMPNVSLNFSEVEETFPDFSQDILSHKHEDVSLRVPAGVSGQLTRNLNPSEFQSNIPENEKIKNLYSKNGDDQCFGITNCDASPKQEDNTLIIPPSISTKLGIDFRSPKLDLTTCKNEGIEDLFPNEDEQMFEITNPDLSPKLEVNTLVSSPSIATKLGKDCDSPKLDISACKNEEIKDIFLNKDEQAIKITNWDMSPKQEDYTSITPSSRPTAAKLEKDFDLPTLDLTTSKDEDIKDFFPYEDQQVIKLTNCDMSHKQENNTLITQSSRPTAVKLEKDFDPPKLDVTTSKEEGIYASPSFSCNDPSNIITKFDTGSVFWSCECTTCKKQFSSSSHLSIYTRVHSREKQYECAICKKKFSNNSYLSTHKRSHSGEKPYECAICKKKFFDKSNLNAHRRVHSGGNFYECGICKKQFSNNSYLSRHRKIHTGEEPYECTTCKKKFLKSSGLIRHARIHSGEKPFECVICKKKFSDNSHLSRHIRGHSGDKPYECGICKKKFSENYHLIRHSKSHSGEKPYESAIRKKKFFDKSNLNAHSRVHSGGKLYECGICKKKFSNNSYLSRHRKIHTGEEPYECTTCKKKFLKNSGLIRHARIHSGEKPFECVICKKKFSENYHLIRHSKSHSGEKPYESVICTKQFSDNSILINHTRIHSGMQPYECAICKKEFSNHSHLSRHTRMHNGEKPHECTACKKKFLSRPGLIRHTRIHSEEKS</sequence>
<dbReference type="PANTHER" id="PTHR24404">
    <property type="entry name" value="ZINC FINGER PROTEIN"/>
    <property type="match status" value="1"/>
</dbReference>
<dbReference type="FunFam" id="3.30.160.60:FF:000358">
    <property type="entry name" value="zinc finger protein 24"/>
    <property type="match status" value="2"/>
</dbReference>
<evidence type="ECO:0000313" key="15">
    <source>
        <dbReference type="EMBL" id="KAK2719609.1"/>
    </source>
</evidence>
<dbReference type="FunFam" id="3.30.160.60:FF:001498">
    <property type="entry name" value="Zinc finger protein 404"/>
    <property type="match status" value="1"/>
</dbReference>
<feature type="domain" description="C2H2-type" evidence="14">
    <location>
        <begin position="872"/>
        <end position="899"/>
    </location>
</feature>
<feature type="domain" description="C2H2-type" evidence="14">
    <location>
        <begin position="732"/>
        <end position="759"/>
    </location>
</feature>
<dbReference type="Proteomes" id="UP001187531">
    <property type="component" value="Unassembled WGS sequence"/>
</dbReference>
<keyword evidence="3" id="KW-0479">Metal-binding</keyword>
<dbReference type="InterPro" id="IPR013087">
    <property type="entry name" value="Znf_C2H2_type"/>
</dbReference>